<dbReference type="EMBL" id="ATLV01014913">
    <property type="status" value="NOT_ANNOTATED_CDS"/>
    <property type="molecule type" value="Genomic_DNA"/>
</dbReference>
<dbReference type="AlphaFoldDB" id="A0A084VNT9"/>
<dbReference type="EMBL" id="ATLV01014912">
    <property type="status" value="NOT_ANNOTATED_CDS"/>
    <property type="molecule type" value="Genomic_DNA"/>
</dbReference>
<reference evidence="3" key="2">
    <citation type="submission" date="2020-05" db="UniProtKB">
        <authorList>
            <consortium name="EnsemblMetazoa"/>
        </authorList>
    </citation>
    <scope>IDENTIFICATION</scope>
</reference>
<gene>
    <name evidence="2" type="ORF">ZHAS_00007126</name>
</gene>
<dbReference type="EMBL" id="KE524996">
    <property type="protein sequence ID" value="KFB39633.1"/>
    <property type="molecule type" value="Genomic_DNA"/>
</dbReference>
<keyword evidence="4" id="KW-1185">Reference proteome</keyword>
<reference evidence="2 4" key="1">
    <citation type="journal article" date="2014" name="BMC Genomics">
        <title>Genome sequence of Anopheles sinensis provides insight into genetics basis of mosquito competence for malaria parasites.</title>
        <authorList>
            <person name="Zhou D."/>
            <person name="Zhang D."/>
            <person name="Ding G."/>
            <person name="Shi L."/>
            <person name="Hou Q."/>
            <person name="Ye Y."/>
            <person name="Xu Y."/>
            <person name="Zhou H."/>
            <person name="Xiong C."/>
            <person name="Li S."/>
            <person name="Yu J."/>
            <person name="Hong S."/>
            <person name="Yu X."/>
            <person name="Zou P."/>
            <person name="Chen C."/>
            <person name="Chang X."/>
            <person name="Wang W."/>
            <person name="Lv Y."/>
            <person name="Sun Y."/>
            <person name="Ma L."/>
            <person name="Shen B."/>
            <person name="Zhu C."/>
        </authorList>
    </citation>
    <scope>NUCLEOTIDE SEQUENCE [LARGE SCALE GENOMIC DNA]</scope>
</reference>
<organism evidence="2">
    <name type="scientific">Anopheles sinensis</name>
    <name type="common">Mosquito</name>
    <dbReference type="NCBI Taxonomy" id="74873"/>
    <lineage>
        <taxon>Eukaryota</taxon>
        <taxon>Metazoa</taxon>
        <taxon>Ecdysozoa</taxon>
        <taxon>Arthropoda</taxon>
        <taxon>Hexapoda</taxon>
        <taxon>Insecta</taxon>
        <taxon>Pterygota</taxon>
        <taxon>Neoptera</taxon>
        <taxon>Endopterygota</taxon>
        <taxon>Diptera</taxon>
        <taxon>Nematocera</taxon>
        <taxon>Culicoidea</taxon>
        <taxon>Culicidae</taxon>
        <taxon>Anophelinae</taxon>
        <taxon>Anopheles</taxon>
    </lineage>
</organism>
<dbReference type="Proteomes" id="UP000030765">
    <property type="component" value="Unassembled WGS sequence"/>
</dbReference>
<sequence>MPKISKYVRAPKYDSEEGSEGDSNGDVVRLVRPIVPDSDQETKELRRKVLELENTIADLAGGVRNTLVGIEALTN</sequence>
<protein>
    <submittedName>
        <fullName evidence="2 3">Uncharacterized protein</fullName>
    </submittedName>
</protein>
<dbReference type="VEuPathDB" id="VectorBase:ASIC007126"/>
<name>A0A084VNT9_ANOSI</name>
<evidence type="ECO:0000256" key="1">
    <source>
        <dbReference type="SAM" id="MobiDB-lite"/>
    </source>
</evidence>
<dbReference type="EnsemblMetazoa" id="ASIC007126-RA">
    <property type="protein sequence ID" value="ASIC007126-PA"/>
    <property type="gene ID" value="ASIC007126"/>
</dbReference>
<evidence type="ECO:0000313" key="4">
    <source>
        <dbReference type="Proteomes" id="UP000030765"/>
    </source>
</evidence>
<feature type="region of interest" description="Disordered" evidence="1">
    <location>
        <begin position="1"/>
        <end position="28"/>
    </location>
</feature>
<evidence type="ECO:0000313" key="3">
    <source>
        <dbReference type="EnsemblMetazoa" id="ASIC007126-PA"/>
    </source>
</evidence>
<proteinExistence type="predicted"/>
<accession>A0A084VNT9</accession>
<evidence type="ECO:0000313" key="2">
    <source>
        <dbReference type="EMBL" id="KFB39633.1"/>
    </source>
</evidence>